<dbReference type="SUPFAM" id="SSF51905">
    <property type="entry name" value="FAD/NAD(P)-binding domain"/>
    <property type="match status" value="1"/>
</dbReference>
<dbReference type="EMBL" id="CP039381">
    <property type="protein sequence ID" value="QCT07580.1"/>
    <property type="molecule type" value="Genomic_DNA"/>
</dbReference>
<gene>
    <name evidence="7" type="ORF">E5Z56_09515</name>
</gene>
<evidence type="ECO:0000313" key="8">
    <source>
        <dbReference type="Proteomes" id="UP000301475"/>
    </source>
</evidence>
<dbReference type="InterPro" id="IPR008255">
    <property type="entry name" value="Pyr_nucl-diS_OxRdtase_2_AS"/>
</dbReference>
<sequence length="303" mass="32813">MYDIVIIGSGPAGLSASVYAKREMLNSIVIEKEFMGTGQIAESDRVDNYIGLYGESGYDLGEKFRDHAIKLGTEFVEGKVESILKQDNHYNLKLSNGENIETKTIILATGTSRRKLGIKGEKELTGKGVTYCAICDGAFYKDLPVAVVGGGDTALQDALLLSKIASKVYLIHRRDEFRGNKILSKKVRNTENIELVLSSTPKEIVGENQVEKIIVTKDNSDKEIIVSGVFVAVGSVPNSDLLKELVKLDNGYVVASEDGVTSADGIFVAGDVRTKKLRQVVTAVSDGANAVMSAEDYLLKNNL</sequence>
<evidence type="ECO:0000256" key="3">
    <source>
        <dbReference type="ARBA" id="ARBA00023002"/>
    </source>
</evidence>
<keyword evidence="4" id="KW-1015">Disulfide bond</keyword>
<dbReference type="InterPro" id="IPR036188">
    <property type="entry name" value="FAD/NAD-bd_sf"/>
</dbReference>
<dbReference type="PRINTS" id="PR00368">
    <property type="entry name" value="FADPNR"/>
</dbReference>
<keyword evidence="1" id="KW-0285">Flavoprotein</keyword>
<evidence type="ECO:0000259" key="6">
    <source>
        <dbReference type="Pfam" id="PF07992"/>
    </source>
</evidence>
<dbReference type="GO" id="GO:0016668">
    <property type="term" value="F:oxidoreductase activity, acting on a sulfur group of donors, NAD(P) as acceptor"/>
    <property type="evidence" value="ECO:0007669"/>
    <property type="project" value="UniProtKB-ARBA"/>
</dbReference>
<proteinExistence type="predicted"/>
<dbReference type="PANTHER" id="PTHR48105">
    <property type="entry name" value="THIOREDOXIN REDUCTASE 1-RELATED-RELATED"/>
    <property type="match status" value="1"/>
</dbReference>
<organism evidence="7 8">
    <name type="scientific">Ruminococcus bovis</name>
    <dbReference type="NCBI Taxonomy" id="2564099"/>
    <lineage>
        <taxon>Bacteria</taxon>
        <taxon>Bacillati</taxon>
        <taxon>Bacillota</taxon>
        <taxon>Clostridia</taxon>
        <taxon>Eubacteriales</taxon>
        <taxon>Oscillospiraceae</taxon>
        <taxon>Ruminococcus</taxon>
    </lineage>
</organism>
<feature type="domain" description="FAD/NAD(P)-binding" evidence="6">
    <location>
        <begin position="2"/>
        <end position="287"/>
    </location>
</feature>
<evidence type="ECO:0000256" key="5">
    <source>
        <dbReference type="ARBA" id="ARBA00023284"/>
    </source>
</evidence>
<protein>
    <submittedName>
        <fullName evidence="7">FAD-binding protein</fullName>
    </submittedName>
</protein>
<dbReference type="RefSeq" id="WP_138157582.1">
    <property type="nucleotide sequence ID" value="NZ_CP039381.1"/>
</dbReference>
<dbReference type="PROSITE" id="PS00573">
    <property type="entry name" value="PYRIDINE_REDOX_2"/>
    <property type="match status" value="1"/>
</dbReference>
<dbReference type="Pfam" id="PF07992">
    <property type="entry name" value="Pyr_redox_2"/>
    <property type="match status" value="1"/>
</dbReference>
<dbReference type="Gene3D" id="3.50.50.60">
    <property type="entry name" value="FAD/NAD(P)-binding domain"/>
    <property type="match status" value="2"/>
</dbReference>
<dbReference type="OrthoDB" id="9806179at2"/>
<keyword evidence="3" id="KW-0560">Oxidoreductase</keyword>
<dbReference type="KEGG" id="ruj:E5Z56_09515"/>
<evidence type="ECO:0000256" key="2">
    <source>
        <dbReference type="ARBA" id="ARBA00022827"/>
    </source>
</evidence>
<dbReference type="AlphaFoldDB" id="A0A4P8XZM3"/>
<evidence type="ECO:0000313" key="7">
    <source>
        <dbReference type="EMBL" id="QCT07580.1"/>
    </source>
</evidence>
<keyword evidence="8" id="KW-1185">Reference proteome</keyword>
<keyword evidence="2" id="KW-0274">FAD</keyword>
<dbReference type="InterPro" id="IPR050097">
    <property type="entry name" value="Ferredoxin-NADP_redctase_2"/>
</dbReference>
<accession>A0A4P8XZM3</accession>
<evidence type="ECO:0000256" key="4">
    <source>
        <dbReference type="ARBA" id="ARBA00023157"/>
    </source>
</evidence>
<name>A0A4P8XZM3_9FIRM</name>
<dbReference type="Proteomes" id="UP000301475">
    <property type="component" value="Chromosome"/>
</dbReference>
<keyword evidence="5" id="KW-0676">Redox-active center</keyword>
<dbReference type="PRINTS" id="PR00469">
    <property type="entry name" value="PNDRDTASEII"/>
</dbReference>
<reference evidence="7 8" key="1">
    <citation type="submission" date="2019-04" db="EMBL/GenBank/DDBJ databases">
        <authorList>
            <person name="Embree M."/>
            <person name="Gaffney J.R."/>
        </authorList>
    </citation>
    <scope>NUCLEOTIDE SEQUENCE [LARGE SCALE GENOMIC DNA]</scope>
    <source>
        <strain evidence="7 8">JE7A12</strain>
    </source>
</reference>
<dbReference type="InterPro" id="IPR023753">
    <property type="entry name" value="FAD/NAD-binding_dom"/>
</dbReference>
<evidence type="ECO:0000256" key="1">
    <source>
        <dbReference type="ARBA" id="ARBA00022630"/>
    </source>
</evidence>